<evidence type="ECO:0008006" key="3">
    <source>
        <dbReference type="Google" id="ProtNLM"/>
    </source>
</evidence>
<proteinExistence type="predicted"/>
<dbReference type="AlphaFoldDB" id="A0A564ZBN0"/>
<keyword evidence="2" id="KW-1185">Reference proteome</keyword>
<dbReference type="GO" id="GO:0000379">
    <property type="term" value="P:tRNA-type intron splice site recognition and cleavage"/>
    <property type="evidence" value="ECO:0007669"/>
    <property type="project" value="TreeGrafter"/>
</dbReference>
<sequence>MEDVSSSFSTLLRQEHASLDSKISQGELITTIRGKFLRKYGFTLADGLQCLYPEEACYLSQCDDLQVYDGGLPLSLQQLFNTLFRDDLEFASYLVYARFTRQGFVLRRRKSLNESNDQPPDSKIIILPIDQSSQDFIVESNQDTMSDEFIIVSPESKPYSETPDFVAPSSFHSRFLNMEKYRNFIIFDVYDDRKGNFKKNTSSEPTFVLLVLSLSDTENFPPNECFRRNFCIRPEAEILVAVVNNGDVYFMRTNSFSIPTIKRV</sequence>
<evidence type="ECO:0000313" key="2">
    <source>
        <dbReference type="Proteomes" id="UP000321570"/>
    </source>
</evidence>
<dbReference type="InterPro" id="IPR024337">
    <property type="entry name" value="tRNA_splic_suSen54"/>
</dbReference>
<dbReference type="EMBL" id="CABIJS010000708">
    <property type="protein sequence ID" value="VUZ56779.1"/>
    <property type="molecule type" value="Genomic_DNA"/>
</dbReference>
<accession>A0A564ZBN0</accession>
<dbReference type="Proteomes" id="UP000321570">
    <property type="component" value="Unassembled WGS sequence"/>
</dbReference>
<gene>
    <name evidence="1" type="ORF">WMSIL1_LOCUS14457</name>
</gene>
<dbReference type="PANTHER" id="PTHR21027:SF1">
    <property type="entry name" value="TRNA-SPLICING ENDONUCLEASE SUBUNIT SEN54"/>
    <property type="match status" value="1"/>
</dbReference>
<evidence type="ECO:0000313" key="1">
    <source>
        <dbReference type="EMBL" id="VUZ56779.1"/>
    </source>
</evidence>
<dbReference type="PANTHER" id="PTHR21027">
    <property type="entry name" value="TRNA-SPLICING ENDONUCLEASE SUBUNIT SEN54"/>
    <property type="match status" value="1"/>
</dbReference>
<organism evidence="1 2">
    <name type="scientific">Hymenolepis diminuta</name>
    <name type="common">Rat tapeworm</name>
    <dbReference type="NCBI Taxonomy" id="6216"/>
    <lineage>
        <taxon>Eukaryota</taxon>
        <taxon>Metazoa</taxon>
        <taxon>Spiralia</taxon>
        <taxon>Lophotrochozoa</taxon>
        <taxon>Platyhelminthes</taxon>
        <taxon>Cestoda</taxon>
        <taxon>Eucestoda</taxon>
        <taxon>Cyclophyllidea</taxon>
        <taxon>Hymenolepididae</taxon>
        <taxon>Hymenolepis</taxon>
    </lineage>
</organism>
<feature type="non-terminal residue" evidence="1">
    <location>
        <position position="264"/>
    </location>
</feature>
<dbReference type="GO" id="GO:0000214">
    <property type="term" value="C:tRNA-intron endonuclease complex"/>
    <property type="evidence" value="ECO:0007669"/>
    <property type="project" value="TreeGrafter"/>
</dbReference>
<name>A0A564ZBN0_HYMDI</name>
<protein>
    <recommendedName>
        <fullName evidence="3">tRNA-splicing endonuclease subunit Sen54 N-terminal domain-containing protein</fullName>
    </recommendedName>
</protein>
<reference evidence="1 2" key="1">
    <citation type="submission" date="2019-07" db="EMBL/GenBank/DDBJ databases">
        <authorList>
            <person name="Jastrzebski P J."/>
            <person name="Paukszto L."/>
            <person name="Jastrzebski P J."/>
        </authorList>
    </citation>
    <scope>NUCLEOTIDE SEQUENCE [LARGE SCALE GENOMIC DNA]</scope>
    <source>
        <strain evidence="1 2">WMS-il1</strain>
    </source>
</reference>